<protein>
    <submittedName>
        <fullName evidence="1">Uncharacterized protein</fullName>
    </submittedName>
</protein>
<name>A0A402AR95_9CHLR</name>
<reference evidence="2" key="1">
    <citation type="submission" date="2018-12" db="EMBL/GenBank/DDBJ databases">
        <title>Tengunoibacter tsumagoiensis gen. nov., sp. nov., Dictyobacter kobayashii sp. nov., D. alpinus sp. nov., and D. joshuensis sp. nov. and description of Dictyobacteraceae fam. nov. within the order Ktedonobacterales isolated from Tengu-no-mugimeshi.</title>
        <authorList>
            <person name="Wang C.M."/>
            <person name="Zheng Y."/>
            <person name="Sakai Y."/>
            <person name="Toyoda A."/>
            <person name="Minakuchi Y."/>
            <person name="Abe K."/>
            <person name="Yokota A."/>
            <person name="Yabe S."/>
        </authorList>
    </citation>
    <scope>NUCLEOTIDE SEQUENCE [LARGE SCALE GENOMIC DNA]</scope>
    <source>
        <strain evidence="2">Uno11</strain>
    </source>
</reference>
<evidence type="ECO:0000313" key="2">
    <source>
        <dbReference type="Proteomes" id="UP000287188"/>
    </source>
</evidence>
<proteinExistence type="predicted"/>
<comment type="caution">
    <text evidence="1">The sequence shown here is derived from an EMBL/GenBank/DDBJ whole genome shotgun (WGS) entry which is preliminary data.</text>
</comment>
<dbReference type="Proteomes" id="UP000287188">
    <property type="component" value="Unassembled WGS sequence"/>
</dbReference>
<sequence>MPNQCVGTAKLYINDKQVGTFKDMCTQLGKFALCGEGLNIGHDGGSPVTNDYPGSSPWAFSGGTIKRVVFDVSGEEYHDFEAEVRAMMSRD</sequence>
<dbReference type="EMBL" id="BIFS01000001">
    <property type="protein sequence ID" value="GCE21624.1"/>
    <property type="molecule type" value="Genomic_DNA"/>
</dbReference>
<dbReference type="AlphaFoldDB" id="A0A402AR95"/>
<keyword evidence="2" id="KW-1185">Reference proteome</keyword>
<evidence type="ECO:0000313" key="1">
    <source>
        <dbReference type="EMBL" id="GCE21624.1"/>
    </source>
</evidence>
<accession>A0A402AR95</accession>
<organism evidence="1 2">
    <name type="scientific">Dictyobacter kobayashii</name>
    <dbReference type="NCBI Taxonomy" id="2014872"/>
    <lineage>
        <taxon>Bacteria</taxon>
        <taxon>Bacillati</taxon>
        <taxon>Chloroflexota</taxon>
        <taxon>Ktedonobacteria</taxon>
        <taxon>Ktedonobacterales</taxon>
        <taxon>Dictyobacteraceae</taxon>
        <taxon>Dictyobacter</taxon>
    </lineage>
</organism>
<gene>
    <name evidence="1" type="ORF">KDK_54240</name>
</gene>